<gene>
    <name evidence="2" type="ORF">OsI_25985</name>
</gene>
<name>A2YL90_ORYSI</name>
<protein>
    <submittedName>
        <fullName evidence="2">Uncharacterized protein</fullName>
    </submittedName>
</protein>
<dbReference type="Proteomes" id="UP000007015">
    <property type="component" value="Chromosome 7"/>
</dbReference>
<evidence type="ECO:0000313" key="2">
    <source>
        <dbReference type="EMBL" id="EAZ03851.1"/>
    </source>
</evidence>
<proteinExistence type="predicted"/>
<evidence type="ECO:0000256" key="1">
    <source>
        <dbReference type="SAM" id="MobiDB-lite"/>
    </source>
</evidence>
<dbReference type="Gramene" id="BGIOSGA025688-TA">
    <property type="protein sequence ID" value="BGIOSGA025688-PA"/>
    <property type="gene ID" value="BGIOSGA025688"/>
</dbReference>
<keyword evidence="3" id="KW-1185">Reference proteome</keyword>
<dbReference type="AlphaFoldDB" id="A2YL90"/>
<feature type="compositionally biased region" description="Basic and acidic residues" evidence="1">
    <location>
        <begin position="26"/>
        <end position="48"/>
    </location>
</feature>
<dbReference type="EMBL" id="CM000132">
    <property type="protein sequence ID" value="EAZ03851.1"/>
    <property type="molecule type" value="Genomic_DNA"/>
</dbReference>
<sequence length="152" mass="16220">MGNGDEGVAEAGTASGGFTGMTMRRGRIEEGRLPRARSQDTVRHDGNRRQRRRSNRSSHHDASARVVATATSPSPTFMVLVATVVVVATPLRSTEKMAKATGALIAREAENGIHNPMKAVSTAEDAMFGNIASVVERDAKGRERSNLLFSTG</sequence>
<evidence type="ECO:0000313" key="3">
    <source>
        <dbReference type="Proteomes" id="UP000007015"/>
    </source>
</evidence>
<feature type="region of interest" description="Disordered" evidence="1">
    <location>
        <begin position="1"/>
        <end position="70"/>
    </location>
</feature>
<accession>A2YL90</accession>
<reference evidence="2 3" key="1">
    <citation type="journal article" date="2005" name="PLoS Biol.">
        <title>The genomes of Oryza sativa: a history of duplications.</title>
        <authorList>
            <person name="Yu J."/>
            <person name="Wang J."/>
            <person name="Lin W."/>
            <person name="Li S."/>
            <person name="Li H."/>
            <person name="Zhou J."/>
            <person name="Ni P."/>
            <person name="Dong W."/>
            <person name="Hu S."/>
            <person name="Zeng C."/>
            <person name="Zhang J."/>
            <person name="Zhang Y."/>
            <person name="Li R."/>
            <person name="Xu Z."/>
            <person name="Li S."/>
            <person name="Li X."/>
            <person name="Zheng H."/>
            <person name="Cong L."/>
            <person name="Lin L."/>
            <person name="Yin J."/>
            <person name="Geng J."/>
            <person name="Li G."/>
            <person name="Shi J."/>
            <person name="Liu J."/>
            <person name="Lv H."/>
            <person name="Li J."/>
            <person name="Wang J."/>
            <person name="Deng Y."/>
            <person name="Ran L."/>
            <person name="Shi X."/>
            <person name="Wang X."/>
            <person name="Wu Q."/>
            <person name="Li C."/>
            <person name="Ren X."/>
            <person name="Wang J."/>
            <person name="Wang X."/>
            <person name="Li D."/>
            <person name="Liu D."/>
            <person name="Zhang X."/>
            <person name="Ji Z."/>
            <person name="Zhao W."/>
            <person name="Sun Y."/>
            <person name="Zhang Z."/>
            <person name="Bao J."/>
            <person name="Han Y."/>
            <person name="Dong L."/>
            <person name="Ji J."/>
            <person name="Chen P."/>
            <person name="Wu S."/>
            <person name="Liu J."/>
            <person name="Xiao Y."/>
            <person name="Bu D."/>
            <person name="Tan J."/>
            <person name="Yang L."/>
            <person name="Ye C."/>
            <person name="Zhang J."/>
            <person name="Xu J."/>
            <person name="Zhou Y."/>
            <person name="Yu Y."/>
            <person name="Zhang B."/>
            <person name="Zhuang S."/>
            <person name="Wei H."/>
            <person name="Liu B."/>
            <person name="Lei M."/>
            <person name="Yu H."/>
            <person name="Li Y."/>
            <person name="Xu H."/>
            <person name="Wei S."/>
            <person name="He X."/>
            <person name="Fang L."/>
            <person name="Zhang Z."/>
            <person name="Zhang Y."/>
            <person name="Huang X."/>
            <person name="Su Z."/>
            <person name="Tong W."/>
            <person name="Li J."/>
            <person name="Tong Z."/>
            <person name="Li S."/>
            <person name="Ye J."/>
            <person name="Wang L."/>
            <person name="Fang L."/>
            <person name="Lei T."/>
            <person name="Chen C."/>
            <person name="Chen H."/>
            <person name="Xu Z."/>
            <person name="Li H."/>
            <person name="Huang H."/>
            <person name="Zhang F."/>
            <person name="Xu H."/>
            <person name="Li N."/>
            <person name="Zhao C."/>
            <person name="Li S."/>
            <person name="Dong L."/>
            <person name="Huang Y."/>
            <person name="Li L."/>
            <person name="Xi Y."/>
            <person name="Qi Q."/>
            <person name="Li W."/>
            <person name="Zhang B."/>
            <person name="Hu W."/>
            <person name="Zhang Y."/>
            <person name="Tian X."/>
            <person name="Jiao Y."/>
            <person name="Liang X."/>
            <person name="Jin J."/>
            <person name="Gao L."/>
            <person name="Zheng W."/>
            <person name="Hao B."/>
            <person name="Liu S."/>
            <person name="Wang W."/>
            <person name="Yuan L."/>
            <person name="Cao M."/>
            <person name="McDermott J."/>
            <person name="Samudrala R."/>
            <person name="Wang J."/>
            <person name="Wong G.K."/>
            <person name="Yang H."/>
        </authorList>
    </citation>
    <scope>NUCLEOTIDE SEQUENCE [LARGE SCALE GENOMIC DNA]</scope>
    <source>
        <strain evidence="3">cv. 93-11</strain>
    </source>
</reference>
<organism evidence="2 3">
    <name type="scientific">Oryza sativa subsp. indica</name>
    <name type="common">Rice</name>
    <dbReference type="NCBI Taxonomy" id="39946"/>
    <lineage>
        <taxon>Eukaryota</taxon>
        <taxon>Viridiplantae</taxon>
        <taxon>Streptophyta</taxon>
        <taxon>Embryophyta</taxon>
        <taxon>Tracheophyta</taxon>
        <taxon>Spermatophyta</taxon>
        <taxon>Magnoliopsida</taxon>
        <taxon>Liliopsida</taxon>
        <taxon>Poales</taxon>
        <taxon>Poaceae</taxon>
        <taxon>BOP clade</taxon>
        <taxon>Oryzoideae</taxon>
        <taxon>Oryzeae</taxon>
        <taxon>Oryzinae</taxon>
        <taxon>Oryza</taxon>
        <taxon>Oryza sativa</taxon>
    </lineage>
</organism>
<dbReference type="HOGENOM" id="CLU_1725323_0_0_1"/>